<comment type="subcellular location">
    <subcellularLocation>
        <location evidence="7">Cell membrane</location>
        <topology evidence="7">Single-pass membrane protein</topology>
    </subcellularLocation>
</comment>
<evidence type="ECO:0000256" key="3">
    <source>
        <dbReference type="ARBA" id="ARBA00022989"/>
    </source>
</evidence>
<dbReference type="PANTHER" id="PTHR30518:SF2">
    <property type="entry name" value="ENDOLYTIC MUREIN TRANSGLYCOSYLASE"/>
    <property type="match status" value="1"/>
</dbReference>
<evidence type="ECO:0000256" key="2">
    <source>
        <dbReference type="ARBA" id="ARBA00022692"/>
    </source>
</evidence>
<dbReference type="AlphaFoldDB" id="A0A0G1RAY2"/>
<comment type="caution">
    <text evidence="8">The sequence shown here is derived from an EMBL/GenBank/DDBJ whole genome shotgun (WGS) entry which is preliminary data.</text>
</comment>
<dbReference type="GO" id="GO:0008932">
    <property type="term" value="F:lytic endotransglycosylase activity"/>
    <property type="evidence" value="ECO:0007669"/>
    <property type="project" value="UniProtKB-UniRule"/>
</dbReference>
<keyword evidence="4 7" id="KW-0472">Membrane</keyword>
<evidence type="ECO:0000256" key="4">
    <source>
        <dbReference type="ARBA" id="ARBA00023136"/>
    </source>
</evidence>
<dbReference type="Proteomes" id="UP000034175">
    <property type="component" value="Unassembled WGS sequence"/>
</dbReference>
<dbReference type="HAMAP" id="MF_02065">
    <property type="entry name" value="MltG"/>
    <property type="match status" value="1"/>
</dbReference>
<organism evidence="8 9">
    <name type="scientific">Candidatus Magasanikbacteria bacterium GW2011_GWA2_46_17</name>
    <dbReference type="NCBI Taxonomy" id="1619042"/>
    <lineage>
        <taxon>Bacteria</taxon>
        <taxon>Candidatus Magasanikiibacteriota</taxon>
    </lineage>
</organism>
<evidence type="ECO:0000256" key="7">
    <source>
        <dbReference type="HAMAP-Rule" id="MF_02065"/>
    </source>
</evidence>
<reference evidence="8 9" key="1">
    <citation type="journal article" date="2015" name="Nature">
        <title>rRNA introns, odd ribosomes, and small enigmatic genomes across a large radiation of phyla.</title>
        <authorList>
            <person name="Brown C.T."/>
            <person name="Hug L.A."/>
            <person name="Thomas B.C."/>
            <person name="Sharon I."/>
            <person name="Castelle C.J."/>
            <person name="Singh A."/>
            <person name="Wilkins M.J."/>
            <person name="Williams K.H."/>
            <person name="Banfield J.F."/>
        </authorList>
    </citation>
    <scope>NUCLEOTIDE SEQUENCE [LARGE SCALE GENOMIC DNA]</scope>
</reference>
<accession>A0A0G1RAY2</accession>
<keyword evidence="2 7" id="KW-0812">Transmembrane</keyword>
<protein>
    <recommendedName>
        <fullName evidence="7">Endolytic murein transglycosylase</fullName>
        <ecNumber evidence="7">4.2.2.29</ecNumber>
    </recommendedName>
    <alternativeName>
        <fullName evidence="7">Peptidoglycan lytic transglycosylase</fullName>
    </alternativeName>
    <alternativeName>
        <fullName evidence="7">Peptidoglycan polymerization terminase</fullName>
    </alternativeName>
</protein>
<evidence type="ECO:0000256" key="1">
    <source>
        <dbReference type="ARBA" id="ARBA00022475"/>
    </source>
</evidence>
<evidence type="ECO:0000313" key="8">
    <source>
        <dbReference type="EMBL" id="KKU27168.1"/>
    </source>
</evidence>
<comment type="catalytic activity">
    <reaction evidence="7">
        <text>a peptidoglycan chain = a peptidoglycan chain with N-acetyl-1,6-anhydromuramyl-[peptide] at the reducing end + a peptidoglycan chain with N-acetylglucosamine at the non-reducing end.</text>
        <dbReference type="EC" id="4.2.2.29"/>
    </reaction>
</comment>
<keyword evidence="5 7" id="KW-0456">Lyase</keyword>
<comment type="function">
    <text evidence="7">Functions as a peptidoglycan terminase that cleaves nascent peptidoglycan strands endolytically to terminate their elongation.</text>
</comment>
<name>A0A0G1RAY2_9BACT</name>
<feature type="transmembrane region" description="Helical" evidence="7">
    <location>
        <begin position="34"/>
        <end position="52"/>
    </location>
</feature>
<gene>
    <name evidence="7" type="primary">mltG</name>
    <name evidence="8" type="ORF">UX39_C0003G0007</name>
</gene>
<dbReference type="PANTHER" id="PTHR30518">
    <property type="entry name" value="ENDOLYTIC MUREIN TRANSGLYCOSYLASE"/>
    <property type="match status" value="1"/>
</dbReference>
<dbReference type="EC" id="4.2.2.29" evidence="7"/>
<evidence type="ECO:0000256" key="5">
    <source>
        <dbReference type="ARBA" id="ARBA00023239"/>
    </source>
</evidence>
<keyword evidence="1 7" id="KW-1003">Cell membrane</keyword>
<dbReference type="GO" id="GO:0005886">
    <property type="term" value="C:plasma membrane"/>
    <property type="evidence" value="ECO:0007669"/>
    <property type="project" value="UniProtKB-SubCell"/>
</dbReference>
<dbReference type="Pfam" id="PF02618">
    <property type="entry name" value="YceG"/>
    <property type="match status" value="1"/>
</dbReference>
<feature type="site" description="Important for catalytic activity" evidence="7">
    <location>
        <position position="230"/>
    </location>
</feature>
<sequence length="343" mass="38867">MPPIEKSLERGFAAYERVSKELSLRWREHANRRTITALITVGTMATFLYLTVVRPPDNFPLNTLVTIEEGSSVDAAAQVLEESQVVRSRTALRFLVILLGRQKDVHAGDYLFKEPRDLFSIARAIIIGAYGLEPMRIRIGEGTTTKTMARILENSLLRFNGDKFLSTAQGMEGFLFPDTYYFLPNANEALVIKTMRQNFDARVSAIESQISYFGKPLKEIVIMASLLEREARTTEDRRMIAGVLWNRLKKGMLLQVDAAFLYTIGKGSYQLTTKDLQSDSPYNTYRHLGLPPGPIGSPSLDSILAAVTPIKHDYLYYLADRSGVTYYSKTYAEHLRNKRKYID</sequence>
<evidence type="ECO:0000256" key="6">
    <source>
        <dbReference type="ARBA" id="ARBA00023316"/>
    </source>
</evidence>
<dbReference type="GO" id="GO:0009252">
    <property type="term" value="P:peptidoglycan biosynthetic process"/>
    <property type="evidence" value="ECO:0007669"/>
    <property type="project" value="UniProtKB-UniRule"/>
</dbReference>
<keyword evidence="6 7" id="KW-0961">Cell wall biogenesis/degradation</keyword>
<dbReference type="PATRIC" id="fig|1619042.3.peg.161"/>
<dbReference type="GO" id="GO:0071555">
    <property type="term" value="P:cell wall organization"/>
    <property type="evidence" value="ECO:0007669"/>
    <property type="project" value="UniProtKB-KW"/>
</dbReference>
<dbReference type="EMBL" id="LCMA01000003">
    <property type="protein sequence ID" value="KKU27168.1"/>
    <property type="molecule type" value="Genomic_DNA"/>
</dbReference>
<comment type="similarity">
    <text evidence="7">Belongs to the transglycosylase MltG family.</text>
</comment>
<proteinExistence type="inferred from homology"/>
<dbReference type="InterPro" id="IPR003770">
    <property type="entry name" value="MLTG-like"/>
</dbReference>
<keyword evidence="3 7" id="KW-1133">Transmembrane helix</keyword>
<evidence type="ECO:0000313" key="9">
    <source>
        <dbReference type="Proteomes" id="UP000034175"/>
    </source>
</evidence>
<dbReference type="CDD" id="cd08010">
    <property type="entry name" value="MltG_like"/>
    <property type="match status" value="1"/>
</dbReference>
<dbReference type="Gene3D" id="3.30.1490.480">
    <property type="entry name" value="Endolytic murein transglycosylase"/>
    <property type="match status" value="1"/>
</dbReference>
<dbReference type="NCBIfam" id="TIGR00247">
    <property type="entry name" value="endolytic transglycosylase MltG"/>
    <property type="match status" value="1"/>
</dbReference>
<dbReference type="Gene3D" id="3.30.160.60">
    <property type="entry name" value="Classic Zinc Finger"/>
    <property type="match status" value="1"/>
</dbReference>